<dbReference type="Proteomes" id="UP000790709">
    <property type="component" value="Unassembled WGS sequence"/>
</dbReference>
<name>A0ACB8AVQ0_9AGAM</name>
<proteinExistence type="predicted"/>
<feature type="non-terminal residue" evidence="1">
    <location>
        <position position="1"/>
    </location>
</feature>
<organism evidence="1 2">
    <name type="scientific">Leucogyrophana mollusca</name>
    <dbReference type="NCBI Taxonomy" id="85980"/>
    <lineage>
        <taxon>Eukaryota</taxon>
        <taxon>Fungi</taxon>
        <taxon>Dikarya</taxon>
        <taxon>Basidiomycota</taxon>
        <taxon>Agaricomycotina</taxon>
        <taxon>Agaricomycetes</taxon>
        <taxon>Agaricomycetidae</taxon>
        <taxon>Boletales</taxon>
        <taxon>Boletales incertae sedis</taxon>
        <taxon>Leucogyrophana</taxon>
    </lineage>
</organism>
<reference evidence="1" key="1">
    <citation type="journal article" date="2021" name="New Phytol.">
        <title>Evolutionary innovations through gain and loss of genes in the ectomycorrhizal Boletales.</title>
        <authorList>
            <person name="Wu G."/>
            <person name="Miyauchi S."/>
            <person name="Morin E."/>
            <person name="Kuo A."/>
            <person name="Drula E."/>
            <person name="Varga T."/>
            <person name="Kohler A."/>
            <person name="Feng B."/>
            <person name="Cao Y."/>
            <person name="Lipzen A."/>
            <person name="Daum C."/>
            <person name="Hundley H."/>
            <person name="Pangilinan J."/>
            <person name="Johnson J."/>
            <person name="Barry K."/>
            <person name="LaButti K."/>
            <person name="Ng V."/>
            <person name="Ahrendt S."/>
            <person name="Min B."/>
            <person name="Choi I.G."/>
            <person name="Park H."/>
            <person name="Plett J.M."/>
            <person name="Magnuson J."/>
            <person name="Spatafora J.W."/>
            <person name="Nagy L.G."/>
            <person name="Henrissat B."/>
            <person name="Grigoriev I.V."/>
            <person name="Yang Z.L."/>
            <person name="Xu J."/>
            <person name="Martin F.M."/>
        </authorList>
    </citation>
    <scope>NUCLEOTIDE SEQUENCE</scope>
    <source>
        <strain evidence="1">KUC20120723A-06</strain>
    </source>
</reference>
<evidence type="ECO:0000313" key="1">
    <source>
        <dbReference type="EMBL" id="KAH7917300.1"/>
    </source>
</evidence>
<protein>
    <submittedName>
        <fullName evidence="1">Uncharacterized protein</fullName>
    </submittedName>
</protein>
<sequence length="150" mass="17034">IDEFTQKDFIVKQQIFSTVTDRMLLRVGKFDTASEAWIEVCSTHEGKTEMMQVDICRRMQEMRCGEKSDVKAHCAELLRLCELLAGMGASIGDQDFHAMILASLPASYRPLLSSISAVSKIMQRPFTSTQLIDQVTEEYEHQLIVDREGK</sequence>
<accession>A0ACB8AVQ0</accession>
<feature type="non-terminal residue" evidence="1">
    <location>
        <position position="150"/>
    </location>
</feature>
<evidence type="ECO:0000313" key="2">
    <source>
        <dbReference type="Proteomes" id="UP000790709"/>
    </source>
</evidence>
<gene>
    <name evidence="1" type="ORF">BV22DRAFT_987644</name>
</gene>
<keyword evidence="2" id="KW-1185">Reference proteome</keyword>
<comment type="caution">
    <text evidence="1">The sequence shown here is derived from an EMBL/GenBank/DDBJ whole genome shotgun (WGS) entry which is preliminary data.</text>
</comment>
<dbReference type="EMBL" id="MU267134">
    <property type="protein sequence ID" value="KAH7917300.1"/>
    <property type="molecule type" value="Genomic_DNA"/>
</dbReference>